<keyword evidence="4" id="KW-0560">Oxidoreductase</keyword>
<dbReference type="GO" id="GO:0004322">
    <property type="term" value="F:ferroxidase activity"/>
    <property type="evidence" value="ECO:0007669"/>
    <property type="project" value="TreeGrafter"/>
</dbReference>
<dbReference type="AlphaFoldDB" id="A0A409X321"/>
<evidence type="ECO:0000256" key="5">
    <source>
        <dbReference type="ARBA" id="ARBA00023008"/>
    </source>
</evidence>
<evidence type="ECO:0000256" key="6">
    <source>
        <dbReference type="ARBA" id="ARBA00023157"/>
    </source>
</evidence>
<feature type="signal peptide" evidence="9">
    <location>
        <begin position="1"/>
        <end position="23"/>
    </location>
</feature>
<dbReference type="GO" id="GO:0010106">
    <property type="term" value="P:cellular response to iron ion starvation"/>
    <property type="evidence" value="ECO:0007669"/>
    <property type="project" value="TreeGrafter"/>
</dbReference>
<name>A0A409X321_9AGAR</name>
<feature type="chain" id="PRO_5019025676" description="Ferroxidase" evidence="9">
    <location>
        <begin position="24"/>
        <end position="634"/>
    </location>
</feature>
<protein>
    <recommendedName>
        <fullName evidence="15">Ferroxidase</fullName>
    </recommendedName>
</protein>
<dbReference type="GO" id="GO:0033215">
    <property type="term" value="P:reductive iron assimilation"/>
    <property type="evidence" value="ECO:0007669"/>
    <property type="project" value="TreeGrafter"/>
</dbReference>
<dbReference type="PROSITE" id="PS00079">
    <property type="entry name" value="MULTICOPPER_OXIDASE1"/>
    <property type="match status" value="1"/>
</dbReference>
<dbReference type="Proteomes" id="UP000284706">
    <property type="component" value="Unassembled WGS sequence"/>
</dbReference>
<dbReference type="CDD" id="cd13877">
    <property type="entry name" value="CuRO_2_Fet3p_like"/>
    <property type="match status" value="1"/>
</dbReference>
<organism evidence="13 14">
    <name type="scientific">Gymnopilus dilepis</name>
    <dbReference type="NCBI Taxonomy" id="231916"/>
    <lineage>
        <taxon>Eukaryota</taxon>
        <taxon>Fungi</taxon>
        <taxon>Dikarya</taxon>
        <taxon>Basidiomycota</taxon>
        <taxon>Agaricomycotina</taxon>
        <taxon>Agaricomycetes</taxon>
        <taxon>Agaricomycetidae</taxon>
        <taxon>Agaricales</taxon>
        <taxon>Agaricineae</taxon>
        <taxon>Hymenogastraceae</taxon>
        <taxon>Gymnopilus</taxon>
    </lineage>
</organism>
<dbReference type="InterPro" id="IPR011707">
    <property type="entry name" value="Cu-oxidase-like_N"/>
</dbReference>
<evidence type="ECO:0000259" key="10">
    <source>
        <dbReference type="Pfam" id="PF00394"/>
    </source>
</evidence>
<evidence type="ECO:0000259" key="12">
    <source>
        <dbReference type="Pfam" id="PF07732"/>
    </source>
</evidence>
<keyword evidence="8" id="KW-0472">Membrane</keyword>
<dbReference type="InterPro" id="IPR008972">
    <property type="entry name" value="Cupredoxin"/>
</dbReference>
<dbReference type="InterPro" id="IPR044130">
    <property type="entry name" value="CuRO_2_Fet3-like"/>
</dbReference>
<dbReference type="SUPFAM" id="SSF49503">
    <property type="entry name" value="Cupredoxins"/>
    <property type="match status" value="3"/>
</dbReference>
<keyword evidence="14" id="KW-1185">Reference proteome</keyword>
<evidence type="ECO:0000256" key="2">
    <source>
        <dbReference type="ARBA" id="ARBA00022723"/>
    </source>
</evidence>
<dbReference type="FunCoup" id="A0A409X321">
    <property type="interactions" value="44"/>
</dbReference>
<dbReference type="PROSITE" id="PS00080">
    <property type="entry name" value="MULTICOPPER_OXIDASE2"/>
    <property type="match status" value="1"/>
</dbReference>
<gene>
    <name evidence="13" type="ORF">CVT26_004269</name>
</gene>
<feature type="domain" description="Plastocyanin-like" evidence="12">
    <location>
        <begin position="36"/>
        <end position="151"/>
    </location>
</feature>
<keyword evidence="2" id="KW-0479">Metal-binding</keyword>
<dbReference type="CDD" id="cd13899">
    <property type="entry name" value="CuRO_3_Fet3p"/>
    <property type="match status" value="1"/>
</dbReference>
<dbReference type="GO" id="GO:0033573">
    <property type="term" value="C:high-affinity iron permease complex"/>
    <property type="evidence" value="ECO:0007669"/>
    <property type="project" value="TreeGrafter"/>
</dbReference>
<dbReference type="InterPro" id="IPR011706">
    <property type="entry name" value="Cu-oxidase_C"/>
</dbReference>
<keyword evidence="6" id="KW-1015">Disulfide bond</keyword>
<dbReference type="Pfam" id="PF00394">
    <property type="entry name" value="Cu-oxidase"/>
    <property type="match status" value="1"/>
</dbReference>
<evidence type="ECO:0000256" key="7">
    <source>
        <dbReference type="ARBA" id="ARBA00023180"/>
    </source>
</evidence>
<dbReference type="Pfam" id="PF07731">
    <property type="entry name" value="Cu-oxidase_2"/>
    <property type="match status" value="1"/>
</dbReference>
<dbReference type="Gene3D" id="2.60.40.420">
    <property type="entry name" value="Cupredoxins - blue copper proteins"/>
    <property type="match status" value="3"/>
</dbReference>
<feature type="transmembrane region" description="Helical" evidence="8">
    <location>
        <begin position="578"/>
        <end position="600"/>
    </location>
</feature>
<keyword evidence="8" id="KW-0812">Transmembrane</keyword>
<dbReference type="InParanoid" id="A0A409X321"/>
<comment type="similarity">
    <text evidence="1">Belongs to the multicopper oxidase family.</text>
</comment>
<dbReference type="PANTHER" id="PTHR11709:SF361">
    <property type="entry name" value="IRON TRANSPORT MULTICOPPER OXIDASE FET3"/>
    <property type="match status" value="1"/>
</dbReference>
<dbReference type="InterPro" id="IPR002355">
    <property type="entry name" value="Cu_oxidase_Cu_BS"/>
</dbReference>
<dbReference type="InterPro" id="IPR033138">
    <property type="entry name" value="Cu_oxidase_CS"/>
</dbReference>
<dbReference type="Pfam" id="PF07732">
    <property type="entry name" value="Cu-oxidase_3"/>
    <property type="match status" value="1"/>
</dbReference>
<evidence type="ECO:0000256" key="4">
    <source>
        <dbReference type="ARBA" id="ARBA00023002"/>
    </source>
</evidence>
<comment type="caution">
    <text evidence="13">The sequence shown here is derived from an EMBL/GenBank/DDBJ whole genome shotgun (WGS) entry which is preliminary data.</text>
</comment>
<keyword evidence="7" id="KW-0325">Glycoprotein</keyword>
<dbReference type="GO" id="GO:0005507">
    <property type="term" value="F:copper ion binding"/>
    <property type="evidence" value="ECO:0007669"/>
    <property type="project" value="InterPro"/>
</dbReference>
<dbReference type="InterPro" id="IPR001117">
    <property type="entry name" value="Cu-oxidase_2nd"/>
</dbReference>
<dbReference type="PANTHER" id="PTHR11709">
    <property type="entry name" value="MULTI-COPPER OXIDASE"/>
    <property type="match status" value="1"/>
</dbReference>
<dbReference type="OrthoDB" id="2121828at2759"/>
<dbReference type="STRING" id="231916.A0A409X321"/>
<proteinExistence type="inferred from homology"/>
<dbReference type="InterPro" id="IPR045087">
    <property type="entry name" value="Cu-oxidase_fam"/>
</dbReference>
<keyword evidence="3 9" id="KW-0732">Signal</keyword>
<evidence type="ECO:0000313" key="14">
    <source>
        <dbReference type="Proteomes" id="UP000284706"/>
    </source>
</evidence>
<evidence type="ECO:0000256" key="8">
    <source>
        <dbReference type="SAM" id="Phobius"/>
    </source>
</evidence>
<evidence type="ECO:0000313" key="13">
    <source>
        <dbReference type="EMBL" id="PPQ85149.1"/>
    </source>
</evidence>
<reference evidence="13 14" key="1">
    <citation type="journal article" date="2018" name="Evol. Lett.">
        <title>Horizontal gene cluster transfer increased hallucinogenic mushroom diversity.</title>
        <authorList>
            <person name="Reynolds H.T."/>
            <person name="Vijayakumar V."/>
            <person name="Gluck-Thaler E."/>
            <person name="Korotkin H.B."/>
            <person name="Matheny P.B."/>
            <person name="Slot J.C."/>
        </authorList>
    </citation>
    <scope>NUCLEOTIDE SEQUENCE [LARGE SCALE GENOMIC DNA]</scope>
    <source>
        <strain evidence="13 14">SRW20</strain>
    </source>
</reference>
<sequence>MRPFHSSGLVPVFLAALASPALAGIQEIWWNITYVENANPDGLFPRRVIGVNGTWPPPPIDISTNDSLVVHVVNSVDTPTTLHHHGMFFNATSWMDGALGVSECGIPNNKKFDYVVPINSSGQWGTYWVHAHANGQYVDGLRSPVVIHPPTEVHKYDEEFTVVLGDWYHDEHSVLIEQFINIANPGGAEPVPDSGLIYFAQNGTYLGPKSGTSPTGPTSAVGFNDNATLPFQPGKTYRLRVVNTSAFSAFFFWIDGHDMRIIEVDGTDVEESPIDLLSVTVAQRYSVLVTARNDTSSNWVIHANMDTDMFDTVPDTLNPNITSSITYDSSAPLNEATIVDAYHDVNDTGLVPVVVVPQPPATKTIVLNFEFDTMNDGTNHATINGVTYNSPLTPAILSELTLGPNATVESAYGPQSFVLNHLDVVDLVVQNADSGKHPFHIHGHKVQIVGRATDFTSDDPSLNPPIQEGQANPIRRDTIQIPGGESATLRFVVDNPGVWFFHCHIEWHLEVGLAVQLVAAPEQAQQHLSEVPQDLYDNCKALGLPTSGNAAGFASTTDLQGLPLGPFLQNNGWHQKGIGAMAGCVLTAVLGMLTVVWYALGGAITEEEMEHEVREKIAKKERRGKLWGLLPKKD</sequence>
<dbReference type="EMBL" id="NHYE01004337">
    <property type="protein sequence ID" value="PPQ85149.1"/>
    <property type="molecule type" value="Genomic_DNA"/>
</dbReference>
<evidence type="ECO:0000256" key="3">
    <source>
        <dbReference type="ARBA" id="ARBA00022729"/>
    </source>
</evidence>
<evidence type="ECO:0000256" key="9">
    <source>
        <dbReference type="SAM" id="SignalP"/>
    </source>
</evidence>
<feature type="domain" description="Plastocyanin-like" evidence="10">
    <location>
        <begin position="158"/>
        <end position="328"/>
    </location>
</feature>
<evidence type="ECO:0008006" key="15">
    <source>
        <dbReference type="Google" id="ProtNLM"/>
    </source>
</evidence>
<evidence type="ECO:0000256" key="1">
    <source>
        <dbReference type="ARBA" id="ARBA00010609"/>
    </source>
</evidence>
<keyword evidence="8" id="KW-1133">Transmembrane helix</keyword>
<keyword evidence="5" id="KW-0186">Copper</keyword>
<evidence type="ECO:0000259" key="11">
    <source>
        <dbReference type="Pfam" id="PF07731"/>
    </source>
</evidence>
<feature type="domain" description="Plastocyanin-like" evidence="11">
    <location>
        <begin position="409"/>
        <end position="522"/>
    </location>
</feature>
<accession>A0A409X321</accession>